<proteinExistence type="predicted"/>
<sequence length="133" mass="15376">MNHMDEDPYYSGLQARVTSNRLHANPHHHPNNNEDECVGHTKTKGLNWMMRKVLSSNYINMMLTSRRQKKQNNNDKIPKSKSSTNESSTDSDPYVSINEDVYEPIYGYGMNNTNNMNSRMTNGWPTIQARIKP</sequence>
<organism evidence="2 3">
    <name type="scientific">Euroglyphus maynei</name>
    <name type="common">Mayne's house dust mite</name>
    <dbReference type="NCBI Taxonomy" id="6958"/>
    <lineage>
        <taxon>Eukaryota</taxon>
        <taxon>Metazoa</taxon>
        <taxon>Ecdysozoa</taxon>
        <taxon>Arthropoda</taxon>
        <taxon>Chelicerata</taxon>
        <taxon>Arachnida</taxon>
        <taxon>Acari</taxon>
        <taxon>Acariformes</taxon>
        <taxon>Sarcoptiformes</taxon>
        <taxon>Astigmata</taxon>
        <taxon>Psoroptidia</taxon>
        <taxon>Analgoidea</taxon>
        <taxon>Pyroglyphidae</taxon>
        <taxon>Pyroglyphinae</taxon>
        <taxon>Euroglyphus</taxon>
    </lineage>
</organism>
<evidence type="ECO:0000313" key="3">
    <source>
        <dbReference type="Proteomes" id="UP000194236"/>
    </source>
</evidence>
<keyword evidence="3" id="KW-1185">Reference proteome</keyword>
<feature type="compositionally biased region" description="Low complexity" evidence="1">
    <location>
        <begin position="80"/>
        <end position="92"/>
    </location>
</feature>
<dbReference type="EMBL" id="MUJZ01056589">
    <property type="protein sequence ID" value="OTF72354.1"/>
    <property type="molecule type" value="Genomic_DNA"/>
</dbReference>
<feature type="region of interest" description="Disordered" evidence="1">
    <location>
        <begin position="63"/>
        <end position="96"/>
    </location>
</feature>
<evidence type="ECO:0000256" key="1">
    <source>
        <dbReference type="SAM" id="MobiDB-lite"/>
    </source>
</evidence>
<accession>A0A1Y3AX45</accession>
<reference evidence="2 3" key="1">
    <citation type="submission" date="2017-03" db="EMBL/GenBank/DDBJ databases">
        <title>Genome Survey of Euroglyphus maynei.</title>
        <authorList>
            <person name="Arlian L.G."/>
            <person name="Morgan M.S."/>
            <person name="Rider S.D."/>
        </authorList>
    </citation>
    <scope>NUCLEOTIDE SEQUENCE [LARGE SCALE GENOMIC DNA]</scope>
    <source>
        <strain evidence="2">Arlian Lab</strain>
        <tissue evidence="2">Whole body</tissue>
    </source>
</reference>
<gene>
    <name evidence="2" type="ORF">BLA29_011327</name>
</gene>
<evidence type="ECO:0000313" key="2">
    <source>
        <dbReference type="EMBL" id="OTF72354.1"/>
    </source>
</evidence>
<name>A0A1Y3AX45_EURMA</name>
<comment type="caution">
    <text evidence="2">The sequence shown here is derived from an EMBL/GenBank/DDBJ whole genome shotgun (WGS) entry which is preliminary data.</text>
</comment>
<dbReference type="AlphaFoldDB" id="A0A1Y3AX45"/>
<protein>
    <submittedName>
        <fullName evidence="2">Uncharacterized protein</fullName>
    </submittedName>
</protein>
<dbReference type="Proteomes" id="UP000194236">
    <property type="component" value="Unassembled WGS sequence"/>
</dbReference>